<evidence type="ECO:0000313" key="2">
    <source>
        <dbReference type="Proteomes" id="UP001589783"/>
    </source>
</evidence>
<dbReference type="RefSeq" id="WP_382359894.1">
    <property type="nucleotide sequence ID" value="NZ_JBHLWV010000006.1"/>
</dbReference>
<dbReference type="Proteomes" id="UP001589783">
    <property type="component" value="Unassembled WGS sequence"/>
</dbReference>
<name>A0ABV6H3T6_9ACTN</name>
<organism evidence="1 2">
    <name type="scientific">Gordonia phosphorivorans</name>
    <dbReference type="NCBI Taxonomy" id="1056982"/>
    <lineage>
        <taxon>Bacteria</taxon>
        <taxon>Bacillati</taxon>
        <taxon>Actinomycetota</taxon>
        <taxon>Actinomycetes</taxon>
        <taxon>Mycobacteriales</taxon>
        <taxon>Gordoniaceae</taxon>
        <taxon>Gordonia</taxon>
    </lineage>
</organism>
<sequence>MANRADPAWEKFFQYFEKYDGTPAEIAARFNEGEAAPVVTAAEVRNWRRKHSRPPLGTLTELGYYWAGDPFYFARLLGAVPTEGLGAELYAQKRIIELRHEVHALEAQVRAADTTAATGRIVAAATASGRWAVAAHPAIEGPTGVPIHVADRLEFRYVGTRLKSGETLHETLEEDLAEAFRQNHVVPAPNSQTVWRDDRATDSLSYSVAHTLSPFGPSRMWNHVGVESIAVISTTLGTWVFDVAAVVARMIGYGFINTRGLSQGRRPLPQPTTPADLASYRTEAHQELLSSPWPRYVWGHVGEWDLPAASQLLAPNGVAPQVKIVWLRESDSLIDGLASGAEHTGLTTADEYRATLLARHREILEAMTDGPPVHIVDCESAPAGADGRRTLRWERSFTLAARIVTHLVDTNDILMPALTRSLQKLSDPLHADPINAAVLEWLQTTEWLTTWGVDPLYMRG</sequence>
<evidence type="ECO:0000313" key="1">
    <source>
        <dbReference type="EMBL" id="MFC0313536.1"/>
    </source>
</evidence>
<gene>
    <name evidence="1" type="ORF">ACFFJD_01550</name>
</gene>
<proteinExistence type="predicted"/>
<comment type="caution">
    <text evidence="1">The sequence shown here is derived from an EMBL/GenBank/DDBJ whole genome shotgun (WGS) entry which is preliminary data.</text>
</comment>
<protein>
    <submittedName>
        <fullName evidence="1">Uncharacterized protein</fullName>
    </submittedName>
</protein>
<reference evidence="1 2" key="1">
    <citation type="submission" date="2024-09" db="EMBL/GenBank/DDBJ databases">
        <authorList>
            <person name="Sun Q."/>
            <person name="Mori K."/>
        </authorList>
    </citation>
    <scope>NUCLEOTIDE SEQUENCE [LARGE SCALE GENOMIC DNA]</scope>
    <source>
        <strain evidence="1 2">CCM 7957</strain>
    </source>
</reference>
<keyword evidence="2" id="KW-1185">Reference proteome</keyword>
<dbReference type="EMBL" id="JBHLWV010000006">
    <property type="protein sequence ID" value="MFC0313536.1"/>
    <property type="molecule type" value="Genomic_DNA"/>
</dbReference>
<accession>A0ABV6H3T6</accession>